<evidence type="ECO:0000259" key="2">
    <source>
        <dbReference type="SMART" id="SM00822"/>
    </source>
</evidence>
<dbReference type="InterPro" id="IPR036291">
    <property type="entry name" value="NAD(P)-bd_dom_sf"/>
</dbReference>
<dbReference type="PRINTS" id="PR00081">
    <property type="entry name" value="GDHRDH"/>
</dbReference>
<reference evidence="3 4" key="2">
    <citation type="submission" date="2019-01" db="EMBL/GenBank/DDBJ databases">
        <title>Tautonia sociabilis, a novel thermotolerant planctomycete of Isosphaeraceae family, isolated from a 4000 m deep subterranean habitat.</title>
        <authorList>
            <person name="Kovaleva O.L."/>
            <person name="Elcheninov A.G."/>
            <person name="Van Heerden E."/>
            <person name="Toshchakov S.V."/>
            <person name="Novikov A."/>
            <person name="Bonch-Osmolovskaya E.A."/>
            <person name="Kublanov I.V."/>
        </authorList>
    </citation>
    <scope>NUCLEOTIDE SEQUENCE [LARGE SCALE GENOMIC DNA]</scope>
    <source>
        <strain evidence="3 4">GM2012</strain>
    </source>
</reference>
<dbReference type="AlphaFoldDB" id="A0A432MCK6"/>
<dbReference type="InterPro" id="IPR057326">
    <property type="entry name" value="KR_dom"/>
</dbReference>
<dbReference type="Gene3D" id="3.40.50.720">
    <property type="entry name" value="NAD(P)-binding Rossmann-like Domain"/>
    <property type="match status" value="1"/>
</dbReference>
<dbReference type="EMBL" id="RYZH01000080">
    <property type="protein sequence ID" value="RUL81931.1"/>
    <property type="molecule type" value="Genomic_DNA"/>
</dbReference>
<dbReference type="CDD" id="cd05327">
    <property type="entry name" value="retinol-DH_like_SDR_c_like"/>
    <property type="match status" value="1"/>
</dbReference>
<keyword evidence="4" id="KW-1185">Reference proteome</keyword>
<evidence type="ECO:0000313" key="3">
    <source>
        <dbReference type="EMBL" id="RUL81931.1"/>
    </source>
</evidence>
<comment type="caution">
    <text evidence="3">The sequence shown here is derived from an EMBL/GenBank/DDBJ whole genome shotgun (WGS) entry which is preliminary data.</text>
</comment>
<accession>A0A432MCK6</accession>
<dbReference type="Pfam" id="PF00106">
    <property type="entry name" value="adh_short"/>
    <property type="match status" value="1"/>
</dbReference>
<dbReference type="GO" id="GO:0016491">
    <property type="term" value="F:oxidoreductase activity"/>
    <property type="evidence" value="ECO:0007669"/>
    <property type="project" value="UniProtKB-KW"/>
</dbReference>
<organism evidence="3 4">
    <name type="scientific">Tautonia sociabilis</name>
    <dbReference type="NCBI Taxonomy" id="2080755"/>
    <lineage>
        <taxon>Bacteria</taxon>
        <taxon>Pseudomonadati</taxon>
        <taxon>Planctomycetota</taxon>
        <taxon>Planctomycetia</taxon>
        <taxon>Isosphaerales</taxon>
        <taxon>Isosphaeraceae</taxon>
        <taxon>Tautonia</taxon>
    </lineage>
</organism>
<reference evidence="3 4" key="1">
    <citation type="submission" date="2018-12" db="EMBL/GenBank/DDBJ databases">
        <authorList>
            <person name="Toschakov S.V."/>
        </authorList>
    </citation>
    <scope>NUCLEOTIDE SEQUENCE [LARGE SCALE GENOMIC DNA]</scope>
    <source>
        <strain evidence="3 4">GM2012</strain>
    </source>
</reference>
<sequence>MIGKTCLVTGATSGIGAVTAEELARKGATVVLVGRDPTRCEAALARIRQRTGNPRVEALVADLSSQAEVRLLAEEFRRRFDRLDVLVNNAGALFLERRETVDGIERTFALNHLAYFLLTILLRDLLEASSPSRVVIVSSEAHRGMTLDFDDLEGRRRYQGMMAYGRSKLANLLFARELARRLEGTGVTVNALHPGFVNSSFFSGHGTGYWAMRRLAGVFAISPEQGARTSVYLASAPEVEGVSGRYFIKRTPAEPSRAAKDDEAARRLWRVSEERTGLASPSP</sequence>
<feature type="domain" description="Ketoreductase" evidence="2">
    <location>
        <begin position="4"/>
        <end position="167"/>
    </location>
</feature>
<dbReference type="PANTHER" id="PTHR43157">
    <property type="entry name" value="PHOSPHATIDYLINOSITOL-GLYCAN BIOSYNTHESIS CLASS F PROTEIN-RELATED"/>
    <property type="match status" value="1"/>
</dbReference>
<dbReference type="PANTHER" id="PTHR43157:SF31">
    <property type="entry name" value="PHOSPHATIDYLINOSITOL-GLYCAN BIOSYNTHESIS CLASS F PROTEIN"/>
    <property type="match status" value="1"/>
</dbReference>
<dbReference type="SMART" id="SM00822">
    <property type="entry name" value="PKS_KR"/>
    <property type="match status" value="1"/>
</dbReference>
<dbReference type="SUPFAM" id="SSF51735">
    <property type="entry name" value="NAD(P)-binding Rossmann-fold domains"/>
    <property type="match status" value="1"/>
</dbReference>
<dbReference type="OrthoDB" id="9803333at2"/>
<dbReference type="InterPro" id="IPR002347">
    <property type="entry name" value="SDR_fam"/>
</dbReference>
<evidence type="ECO:0000313" key="4">
    <source>
        <dbReference type="Proteomes" id="UP000280296"/>
    </source>
</evidence>
<proteinExistence type="predicted"/>
<evidence type="ECO:0000256" key="1">
    <source>
        <dbReference type="ARBA" id="ARBA00023002"/>
    </source>
</evidence>
<name>A0A432MCK6_9BACT</name>
<gene>
    <name evidence="3" type="ORF">TsocGM_24210</name>
</gene>
<dbReference type="Proteomes" id="UP000280296">
    <property type="component" value="Unassembled WGS sequence"/>
</dbReference>
<keyword evidence="1" id="KW-0560">Oxidoreductase</keyword>
<protein>
    <submittedName>
        <fullName evidence="3">SDR family oxidoreductase</fullName>
    </submittedName>
</protein>